<evidence type="ECO:0000313" key="2">
    <source>
        <dbReference type="Proteomes" id="UP001464891"/>
    </source>
</evidence>
<organism evidence="1 2">
    <name type="scientific">Trichocoleus desertorum GB2-A4</name>
    <dbReference type="NCBI Taxonomy" id="2933944"/>
    <lineage>
        <taxon>Bacteria</taxon>
        <taxon>Bacillati</taxon>
        <taxon>Cyanobacteriota</taxon>
        <taxon>Cyanophyceae</taxon>
        <taxon>Leptolyngbyales</taxon>
        <taxon>Trichocoleusaceae</taxon>
        <taxon>Trichocoleus</taxon>
    </lineage>
</organism>
<proteinExistence type="predicted"/>
<name>A0ABV0J5L9_9CYAN</name>
<reference evidence="1 2" key="1">
    <citation type="submission" date="2022-04" db="EMBL/GenBank/DDBJ databases">
        <title>Positive selection, recombination, and allopatry shape intraspecific diversity of widespread and dominant cyanobacteria.</title>
        <authorList>
            <person name="Wei J."/>
            <person name="Shu W."/>
            <person name="Hu C."/>
        </authorList>
    </citation>
    <scope>NUCLEOTIDE SEQUENCE [LARGE SCALE GENOMIC DNA]</scope>
    <source>
        <strain evidence="1 2">GB2-A4</strain>
    </source>
</reference>
<dbReference type="RefSeq" id="WP_190439507.1">
    <property type="nucleotide sequence ID" value="NZ_JAMPKM010000003.1"/>
</dbReference>
<keyword evidence="2" id="KW-1185">Reference proteome</keyword>
<accession>A0ABV0J5L9</accession>
<evidence type="ECO:0000313" key="1">
    <source>
        <dbReference type="EMBL" id="MEP0817035.1"/>
    </source>
</evidence>
<gene>
    <name evidence="1" type="ORF">NC998_07990</name>
</gene>
<sequence length="51" mass="5688">MDDFKVDIVLFLIRSGFEFGEDFSMDANGDLIIGNPDTFSALTELLDSLKD</sequence>
<dbReference type="Proteomes" id="UP001464891">
    <property type="component" value="Unassembled WGS sequence"/>
</dbReference>
<dbReference type="EMBL" id="JAMPKM010000003">
    <property type="protein sequence ID" value="MEP0817035.1"/>
    <property type="molecule type" value="Genomic_DNA"/>
</dbReference>
<protein>
    <submittedName>
        <fullName evidence="1">Uncharacterized protein</fullName>
    </submittedName>
</protein>
<comment type="caution">
    <text evidence="1">The sequence shown here is derived from an EMBL/GenBank/DDBJ whole genome shotgun (WGS) entry which is preliminary data.</text>
</comment>